<evidence type="ECO:0000313" key="3">
    <source>
        <dbReference type="EnsemblPlants" id="Zm00001eb366960_P001"/>
    </source>
</evidence>
<evidence type="ECO:0000313" key="4">
    <source>
        <dbReference type="Proteomes" id="UP000007305"/>
    </source>
</evidence>
<dbReference type="EnsemblPlants" id="Zm00001eb366960_T001">
    <property type="protein sequence ID" value="Zm00001eb366960_P001"/>
    <property type="gene ID" value="Zm00001eb366960"/>
</dbReference>
<keyword evidence="4" id="KW-1185">Reference proteome</keyword>
<feature type="region of interest" description="Disordered" evidence="1">
    <location>
        <begin position="502"/>
        <end position="550"/>
    </location>
</feature>
<protein>
    <submittedName>
        <fullName evidence="3">Uncharacterized protein</fullName>
    </submittedName>
</protein>
<accession>A0A804QXB7</accession>
<feature type="signal peptide" evidence="2">
    <location>
        <begin position="1"/>
        <end position="21"/>
    </location>
</feature>
<dbReference type="InParanoid" id="A0A804QXB7"/>
<feature type="region of interest" description="Disordered" evidence="1">
    <location>
        <begin position="29"/>
        <end position="69"/>
    </location>
</feature>
<dbReference type="Proteomes" id="UP000007305">
    <property type="component" value="Chromosome 8"/>
</dbReference>
<feature type="compositionally biased region" description="Low complexity" evidence="1">
    <location>
        <begin position="364"/>
        <end position="374"/>
    </location>
</feature>
<feature type="chain" id="PRO_5032806987" evidence="2">
    <location>
        <begin position="22"/>
        <end position="550"/>
    </location>
</feature>
<evidence type="ECO:0000256" key="2">
    <source>
        <dbReference type="SAM" id="SignalP"/>
    </source>
</evidence>
<reference evidence="4" key="1">
    <citation type="journal article" date="2009" name="Science">
        <title>The B73 maize genome: complexity, diversity, and dynamics.</title>
        <authorList>
            <person name="Schnable P.S."/>
            <person name="Ware D."/>
            <person name="Fulton R.S."/>
            <person name="Stein J.C."/>
            <person name="Wei F."/>
            <person name="Pasternak S."/>
            <person name="Liang C."/>
            <person name="Zhang J."/>
            <person name="Fulton L."/>
            <person name="Graves T.A."/>
            <person name="Minx P."/>
            <person name="Reily A.D."/>
            <person name="Courtney L."/>
            <person name="Kruchowski S.S."/>
            <person name="Tomlinson C."/>
            <person name="Strong C."/>
            <person name="Delehaunty K."/>
            <person name="Fronick C."/>
            <person name="Courtney B."/>
            <person name="Rock S.M."/>
            <person name="Belter E."/>
            <person name="Du F."/>
            <person name="Kim K."/>
            <person name="Abbott R.M."/>
            <person name="Cotton M."/>
            <person name="Levy A."/>
            <person name="Marchetto P."/>
            <person name="Ochoa K."/>
            <person name="Jackson S.M."/>
            <person name="Gillam B."/>
            <person name="Chen W."/>
            <person name="Yan L."/>
            <person name="Higginbotham J."/>
            <person name="Cardenas M."/>
            <person name="Waligorski J."/>
            <person name="Applebaum E."/>
            <person name="Phelps L."/>
            <person name="Falcone J."/>
            <person name="Kanchi K."/>
            <person name="Thane T."/>
            <person name="Scimone A."/>
            <person name="Thane N."/>
            <person name="Henke J."/>
            <person name="Wang T."/>
            <person name="Ruppert J."/>
            <person name="Shah N."/>
            <person name="Rotter K."/>
            <person name="Hodges J."/>
            <person name="Ingenthron E."/>
            <person name="Cordes M."/>
            <person name="Kohlberg S."/>
            <person name="Sgro J."/>
            <person name="Delgado B."/>
            <person name="Mead K."/>
            <person name="Chinwalla A."/>
            <person name="Leonard S."/>
            <person name="Crouse K."/>
            <person name="Collura K."/>
            <person name="Kudrna D."/>
            <person name="Currie J."/>
            <person name="He R."/>
            <person name="Angelova A."/>
            <person name="Rajasekar S."/>
            <person name="Mueller T."/>
            <person name="Lomeli R."/>
            <person name="Scara G."/>
            <person name="Ko A."/>
            <person name="Delaney K."/>
            <person name="Wissotski M."/>
            <person name="Lopez G."/>
            <person name="Campos D."/>
            <person name="Braidotti M."/>
            <person name="Ashley E."/>
            <person name="Golser W."/>
            <person name="Kim H."/>
            <person name="Lee S."/>
            <person name="Lin J."/>
            <person name="Dujmic Z."/>
            <person name="Kim W."/>
            <person name="Talag J."/>
            <person name="Zuccolo A."/>
            <person name="Fan C."/>
            <person name="Sebastian A."/>
            <person name="Kramer M."/>
            <person name="Spiegel L."/>
            <person name="Nascimento L."/>
            <person name="Zutavern T."/>
            <person name="Miller B."/>
            <person name="Ambroise C."/>
            <person name="Muller S."/>
            <person name="Spooner W."/>
            <person name="Narechania A."/>
            <person name="Ren L."/>
            <person name="Wei S."/>
            <person name="Kumari S."/>
            <person name="Faga B."/>
            <person name="Levy M.J."/>
            <person name="McMahan L."/>
            <person name="Van Buren P."/>
            <person name="Vaughn M.W."/>
            <person name="Ying K."/>
            <person name="Yeh C.-T."/>
            <person name="Emrich S.J."/>
            <person name="Jia Y."/>
            <person name="Kalyanaraman A."/>
            <person name="Hsia A.-P."/>
            <person name="Barbazuk W.B."/>
            <person name="Baucom R.S."/>
            <person name="Brutnell T.P."/>
            <person name="Carpita N.C."/>
            <person name="Chaparro C."/>
            <person name="Chia J.-M."/>
            <person name="Deragon J.-M."/>
            <person name="Estill J.C."/>
            <person name="Fu Y."/>
            <person name="Jeddeloh J.A."/>
            <person name="Han Y."/>
            <person name="Lee H."/>
            <person name="Li P."/>
            <person name="Lisch D.R."/>
            <person name="Liu S."/>
            <person name="Liu Z."/>
            <person name="Nagel D.H."/>
            <person name="McCann M.C."/>
            <person name="SanMiguel P."/>
            <person name="Myers A.M."/>
            <person name="Nettleton D."/>
            <person name="Nguyen J."/>
            <person name="Penning B.W."/>
            <person name="Ponnala L."/>
            <person name="Schneider K.L."/>
            <person name="Schwartz D.C."/>
            <person name="Sharma A."/>
            <person name="Soderlund C."/>
            <person name="Springer N.M."/>
            <person name="Sun Q."/>
            <person name="Wang H."/>
            <person name="Waterman M."/>
            <person name="Westerman R."/>
            <person name="Wolfgruber T.K."/>
            <person name="Yang L."/>
            <person name="Yu Y."/>
            <person name="Zhang L."/>
            <person name="Zhou S."/>
            <person name="Zhu Q."/>
            <person name="Bennetzen J.L."/>
            <person name="Dawe R.K."/>
            <person name="Jiang J."/>
            <person name="Jiang N."/>
            <person name="Presting G.G."/>
            <person name="Wessler S.R."/>
            <person name="Aluru S."/>
            <person name="Martienssen R.A."/>
            <person name="Clifton S.W."/>
            <person name="McCombie W.R."/>
            <person name="Wing R.A."/>
            <person name="Wilson R.K."/>
        </authorList>
    </citation>
    <scope>NUCLEOTIDE SEQUENCE [LARGE SCALE GENOMIC DNA]</scope>
    <source>
        <strain evidence="4">cv. B73</strain>
    </source>
</reference>
<reference evidence="3" key="3">
    <citation type="submission" date="2021-05" db="UniProtKB">
        <authorList>
            <consortium name="EnsemblPlants"/>
        </authorList>
    </citation>
    <scope>IDENTIFICATION</scope>
    <source>
        <strain evidence="3">cv. B73</strain>
    </source>
</reference>
<reference evidence="3" key="2">
    <citation type="submission" date="2019-07" db="EMBL/GenBank/DDBJ databases">
        <authorList>
            <person name="Seetharam A."/>
            <person name="Woodhouse M."/>
            <person name="Cannon E."/>
        </authorList>
    </citation>
    <scope>NUCLEOTIDE SEQUENCE [LARGE SCALE GENOMIC DNA]</scope>
    <source>
        <strain evidence="3">cv. B73</strain>
    </source>
</reference>
<proteinExistence type="predicted"/>
<feature type="region of interest" description="Disordered" evidence="1">
    <location>
        <begin position="357"/>
        <end position="436"/>
    </location>
</feature>
<feature type="compositionally biased region" description="Basic and acidic residues" evidence="1">
    <location>
        <begin position="58"/>
        <end position="69"/>
    </location>
</feature>
<feature type="compositionally biased region" description="Basic residues" evidence="1">
    <location>
        <begin position="392"/>
        <end position="408"/>
    </location>
</feature>
<evidence type="ECO:0000256" key="1">
    <source>
        <dbReference type="SAM" id="MobiDB-lite"/>
    </source>
</evidence>
<dbReference type="Gramene" id="Zm00001eb366960_T001">
    <property type="protein sequence ID" value="Zm00001eb366960_P001"/>
    <property type="gene ID" value="Zm00001eb366960"/>
</dbReference>
<keyword evidence="2" id="KW-0732">Signal</keyword>
<feature type="compositionally biased region" description="Basic and acidic residues" evidence="1">
    <location>
        <begin position="38"/>
        <end position="50"/>
    </location>
</feature>
<organism evidence="3 4">
    <name type="scientific">Zea mays</name>
    <name type="common">Maize</name>
    <dbReference type="NCBI Taxonomy" id="4577"/>
    <lineage>
        <taxon>Eukaryota</taxon>
        <taxon>Viridiplantae</taxon>
        <taxon>Streptophyta</taxon>
        <taxon>Embryophyta</taxon>
        <taxon>Tracheophyta</taxon>
        <taxon>Spermatophyta</taxon>
        <taxon>Magnoliopsida</taxon>
        <taxon>Liliopsida</taxon>
        <taxon>Poales</taxon>
        <taxon>Poaceae</taxon>
        <taxon>PACMAD clade</taxon>
        <taxon>Panicoideae</taxon>
        <taxon>Andropogonodae</taxon>
        <taxon>Andropogoneae</taxon>
        <taxon>Tripsacinae</taxon>
        <taxon>Zea</taxon>
    </lineage>
</organism>
<dbReference type="AlphaFoldDB" id="A0A804QXB7"/>
<name>A0A804QXB7_MAIZE</name>
<sequence>MTPAVFFFLLLLFRFITLAGCALVPARTCSPAHPHRQAARERGGQPRREPGPAGAPADRLDVEAPDHGHDHGLHLHQGQLLAHAHARAGLEHGVPVRALGHEAPVPEPPLGPELAAVGAPHGLHPPHGVGVVGHPRALRHRRAVRERVVARRELGVELHRREQPHALVQRRVHVVHALELAEGGVREPPVVAVAVVVVAGDAGGLVPDGGRDLRVVGEEQEEGGQRRGHGVAAGQHEADHDVAEVLVVVDGPHEARQEVAARAGGAPELAPLPDHLRGERVHEVHRVPEPPLVPQVEQALQLPDDVHGRGGAPGGERGGRVEGVLERGHRHRQLQAARVEAEGDLADAVEGEAAEHVLQVQDPASSSSSSTLAAGGTGSRAEQGDEPAPQLGRHHAHREGAQRRRRQLGRRELALEQPGVPVHVEDPAAEEVGEDGRERGALGVVVEAGAQHVVDGGRVGREHVPEHVHVDGLRRRGPQQVGVPVAEVVEVAGPRRRQVRLAHGARAPPRRPHAQHGQQGGQRYRARRGHEEHGGHLRLHRGRQGARGFT</sequence>